<protein>
    <submittedName>
        <fullName evidence="2">Uncharacterized protein</fullName>
    </submittedName>
</protein>
<comment type="caution">
    <text evidence="2">The sequence shown here is derived from an EMBL/GenBank/DDBJ whole genome shotgun (WGS) entry which is preliminary data.</text>
</comment>
<accession>A0ABR1KMG7</accession>
<sequence>MDEPVAPGVVYDQVTIGRNYYNHLLIRSDYYAPLDETAPRGTPIPMVKITREEHQCLVKSVHEYTTLRRHLLDWGMPLEDLETLSLSGYPVRRGRNNTSLDSSQHAQSSPTHSDCLTAASSVQLQDSAPLTASFGLATPSSTSSVRDDCSTDIPESDPGSELPVLSVKGRLQTNKNLQLDEIRCRDRRSLQLSDLPRFIKHQDIVDAVRGGSLVEVYIRWQDRSARVSYVHGSHAASFKNHVQQFGLYIKGQRVSVDWAEFQFQIYGALAKKIKFGATRVLCLRNAVGLLNEQRIRDNMEHIHNLVIVSIKSCSHDIFVECSSILAAEVARTCMMSRIPYRDFKIESFPDGCAQDLVTRQMFTISPAKSKSLPRRNNIYSVLTLENDGCASSEENA</sequence>
<dbReference type="SUPFAM" id="SSF54928">
    <property type="entry name" value="RNA-binding domain, RBD"/>
    <property type="match status" value="1"/>
</dbReference>
<name>A0ABR1KMG7_9PEZI</name>
<organism evidence="2 3">
    <name type="scientific">Phyllosticta citriasiana</name>
    <dbReference type="NCBI Taxonomy" id="595635"/>
    <lineage>
        <taxon>Eukaryota</taxon>
        <taxon>Fungi</taxon>
        <taxon>Dikarya</taxon>
        <taxon>Ascomycota</taxon>
        <taxon>Pezizomycotina</taxon>
        <taxon>Dothideomycetes</taxon>
        <taxon>Dothideomycetes incertae sedis</taxon>
        <taxon>Botryosphaeriales</taxon>
        <taxon>Phyllostictaceae</taxon>
        <taxon>Phyllosticta</taxon>
    </lineage>
</organism>
<dbReference type="InterPro" id="IPR035979">
    <property type="entry name" value="RBD_domain_sf"/>
</dbReference>
<evidence type="ECO:0000256" key="1">
    <source>
        <dbReference type="SAM" id="MobiDB-lite"/>
    </source>
</evidence>
<reference evidence="2 3" key="1">
    <citation type="submission" date="2024-04" db="EMBL/GenBank/DDBJ databases">
        <title>Phyllosticta paracitricarpa is synonymous to the EU quarantine fungus P. citricarpa based on phylogenomic analyses.</title>
        <authorList>
            <consortium name="Lawrence Berkeley National Laboratory"/>
            <person name="Van Ingen-Buijs V.A."/>
            <person name="Van Westerhoven A.C."/>
            <person name="Haridas S."/>
            <person name="Skiadas P."/>
            <person name="Martin F."/>
            <person name="Groenewald J.Z."/>
            <person name="Crous P.W."/>
            <person name="Seidl M.F."/>
        </authorList>
    </citation>
    <scope>NUCLEOTIDE SEQUENCE [LARGE SCALE GENOMIC DNA]</scope>
    <source>
        <strain evidence="2 3">CBS 123371</strain>
    </source>
</reference>
<dbReference type="EMBL" id="JBBPHU010000006">
    <property type="protein sequence ID" value="KAK7516683.1"/>
    <property type="molecule type" value="Genomic_DNA"/>
</dbReference>
<gene>
    <name evidence="2" type="ORF">IWZ03DRAFT_441295</name>
</gene>
<dbReference type="Proteomes" id="UP001363622">
    <property type="component" value="Unassembled WGS sequence"/>
</dbReference>
<feature type="region of interest" description="Disordered" evidence="1">
    <location>
        <begin position="95"/>
        <end position="114"/>
    </location>
</feature>
<feature type="region of interest" description="Disordered" evidence="1">
    <location>
        <begin position="133"/>
        <end position="163"/>
    </location>
</feature>
<keyword evidence="3" id="KW-1185">Reference proteome</keyword>
<evidence type="ECO:0000313" key="3">
    <source>
        <dbReference type="Proteomes" id="UP001363622"/>
    </source>
</evidence>
<proteinExistence type="predicted"/>
<evidence type="ECO:0000313" key="2">
    <source>
        <dbReference type="EMBL" id="KAK7516683.1"/>
    </source>
</evidence>
<feature type="compositionally biased region" description="Polar residues" evidence="1">
    <location>
        <begin position="96"/>
        <end position="114"/>
    </location>
</feature>
<dbReference type="CDD" id="cd12261">
    <property type="entry name" value="RRM1_3_MRN1"/>
    <property type="match status" value="1"/>
</dbReference>